<dbReference type="RefSeq" id="WP_233501596.1">
    <property type="nucleotide sequence ID" value="NZ_CAWNWM010000008.1"/>
</dbReference>
<dbReference type="GO" id="GO:0070566">
    <property type="term" value="F:adenylyltransferase activity"/>
    <property type="evidence" value="ECO:0007669"/>
    <property type="project" value="TreeGrafter"/>
</dbReference>
<dbReference type="InterPro" id="IPR025110">
    <property type="entry name" value="AMP-bd_C"/>
</dbReference>
<accession>A0A2W1JGJ2</accession>
<feature type="domain" description="AMP-binding enzyme C-terminal" evidence="6">
    <location>
        <begin position="460"/>
        <end position="573"/>
    </location>
</feature>
<dbReference type="FunFam" id="3.40.50.12780:FF:000013">
    <property type="entry name" value="Long-chain-fatty-acid--AMP ligase FadD32"/>
    <property type="match status" value="1"/>
</dbReference>
<dbReference type="Pfam" id="PF00501">
    <property type="entry name" value="AMP-binding"/>
    <property type="match status" value="1"/>
</dbReference>
<reference evidence="7 8" key="1">
    <citation type="journal article" date="2018" name="Sci. Rep.">
        <title>A novel species of the marine cyanobacterium Acaryochloris with a unique pigment content and lifestyle.</title>
        <authorList>
            <person name="Partensky F."/>
            <person name="Six C."/>
            <person name="Ratin M."/>
            <person name="Garczarek L."/>
            <person name="Vaulot D."/>
            <person name="Probert I."/>
            <person name="Calteau A."/>
            <person name="Gourvil P."/>
            <person name="Marie D."/>
            <person name="Grebert T."/>
            <person name="Bouchier C."/>
            <person name="Le Panse S."/>
            <person name="Gachenot M."/>
            <person name="Rodriguez F."/>
            <person name="Garrido J.L."/>
        </authorList>
    </citation>
    <scope>NUCLEOTIDE SEQUENCE [LARGE SCALE GENOMIC DNA]</scope>
    <source>
        <strain evidence="7 8">RCC1774</strain>
    </source>
</reference>
<dbReference type="GO" id="GO:0006633">
    <property type="term" value="P:fatty acid biosynthetic process"/>
    <property type="evidence" value="ECO:0007669"/>
    <property type="project" value="TreeGrafter"/>
</dbReference>
<evidence type="ECO:0000256" key="1">
    <source>
        <dbReference type="ARBA" id="ARBA00006432"/>
    </source>
</evidence>
<dbReference type="Pfam" id="PF23024">
    <property type="entry name" value="AMP-dom_DIP2-like"/>
    <property type="match status" value="1"/>
</dbReference>
<proteinExistence type="inferred from homology"/>
<feature type="domain" description="AMP-dependent synthetase/ligase" evidence="5">
    <location>
        <begin position="14"/>
        <end position="417"/>
    </location>
</feature>
<dbReference type="Gene3D" id="3.30.300.30">
    <property type="match status" value="1"/>
</dbReference>
<dbReference type="GO" id="GO:0071766">
    <property type="term" value="P:Actinobacterium-type cell wall biogenesis"/>
    <property type="evidence" value="ECO:0007669"/>
    <property type="project" value="UniProtKB-ARBA"/>
</dbReference>
<dbReference type="InterPro" id="IPR040097">
    <property type="entry name" value="FAAL/FAAC"/>
</dbReference>
<sequence length="610" mass="68205">MQMTQPSNFVELLRDQAQRQPAQVAYIALKNGEKEDRRITYGELDQQARAIATHLTTQISLGERALLVYPYESGIEFITAFLGCLYAGIVAVPSHPPRSRYTLNDLSARLETAKAKAVLSTQSLGNKLKRQLSDPEIPASQMQLQWITPSALPIAEATDWKTPDINGDTLAFLQYTSGSTGTPKGVMIDHRCLLYNQQVLQQAFGHSDQSIGVGWLPLFHDMGLIGNALQALYLGTSCILMSPIDFIQKPIRWLRAISHYGATTSGGPNFAYDLLCKQVKDEQLDDLDLSRWQVAFSGAEAVKVETMDRFAAKFERCGFQRRAFYSCYGMAEATLFITGGEKAELPQVQYVQAEALEKNQVAVASPQQKRARALVSCGRPWLDGKVAIANPNTLTRCPPDQVGEIWFSSAGLGQGYWQQPDLTERTFQARLETGEGPFLRTGDLGFMLDGHLFITGRLHDVLVFWGLNHYPHHIEHTVSTCHPGFSPDCAAFSIPVEGQERLVIAQEVQRSQRRSLKAKDIAHKIHWVAFEEHFVDVHALALINPGGLPKTPSGKIQRSACRQQFLDGTLKVIDEWRSPPQMPTDIPGLMRYYFNPLNHLKRYIAQAQWP</sequence>
<evidence type="ECO:0000259" key="5">
    <source>
        <dbReference type="Pfam" id="PF00501"/>
    </source>
</evidence>
<dbReference type="InterPro" id="IPR045851">
    <property type="entry name" value="AMP-bd_C_sf"/>
</dbReference>
<comment type="caution">
    <text evidence="7">The sequence shown here is derived from an EMBL/GenBank/DDBJ whole genome shotgun (WGS) entry which is preliminary data.</text>
</comment>
<evidence type="ECO:0000313" key="7">
    <source>
        <dbReference type="EMBL" id="PZD72723.1"/>
    </source>
</evidence>
<evidence type="ECO:0000256" key="2">
    <source>
        <dbReference type="ARBA" id="ARBA00022598"/>
    </source>
</evidence>
<dbReference type="PROSITE" id="PS00455">
    <property type="entry name" value="AMP_BINDING"/>
    <property type="match status" value="1"/>
</dbReference>
<dbReference type="EMBL" id="PQWO01000008">
    <property type="protein sequence ID" value="PZD72723.1"/>
    <property type="molecule type" value="Genomic_DNA"/>
</dbReference>
<dbReference type="InterPro" id="IPR000873">
    <property type="entry name" value="AMP-dep_synth/lig_dom"/>
</dbReference>
<comment type="similarity">
    <text evidence="1">Belongs to the ATP-dependent AMP-binding enzyme family.</text>
</comment>
<protein>
    <submittedName>
        <fullName evidence="7">Fatty-acid--CoA ligase FadD21</fullName>
        <ecNumber evidence="7">6.2.1.-</ecNumber>
    </submittedName>
</protein>
<dbReference type="SUPFAM" id="SSF56801">
    <property type="entry name" value="Acetyl-CoA synthetase-like"/>
    <property type="match status" value="1"/>
</dbReference>
<evidence type="ECO:0000313" key="8">
    <source>
        <dbReference type="Proteomes" id="UP000248857"/>
    </source>
</evidence>
<organism evidence="7 8">
    <name type="scientific">Acaryochloris thomasi RCC1774</name>
    <dbReference type="NCBI Taxonomy" id="1764569"/>
    <lineage>
        <taxon>Bacteria</taxon>
        <taxon>Bacillati</taxon>
        <taxon>Cyanobacteriota</taxon>
        <taxon>Cyanophyceae</taxon>
        <taxon>Acaryochloridales</taxon>
        <taxon>Acaryochloridaceae</taxon>
        <taxon>Acaryochloris</taxon>
        <taxon>Acaryochloris thomasi</taxon>
    </lineage>
</organism>
<dbReference type="InterPro" id="IPR020845">
    <property type="entry name" value="AMP-binding_CS"/>
</dbReference>
<keyword evidence="2 7" id="KW-0436">Ligase</keyword>
<keyword evidence="8" id="KW-1185">Reference proteome</keyword>
<keyword evidence="3" id="KW-0276">Fatty acid metabolism</keyword>
<dbReference type="EC" id="6.2.1.-" evidence="7"/>
<keyword evidence="4" id="KW-0443">Lipid metabolism</keyword>
<evidence type="ECO:0000259" key="6">
    <source>
        <dbReference type="Pfam" id="PF23024"/>
    </source>
</evidence>
<dbReference type="Gene3D" id="3.40.50.12780">
    <property type="entry name" value="N-terminal domain of ligase-like"/>
    <property type="match status" value="1"/>
</dbReference>
<dbReference type="Proteomes" id="UP000248857">
    <property type="component" value="Unassembled WGS sequence"/>
</dbReference>
<name>A0A2W1JGJ2_9CYAN</name>
<dbReference type="InterPro" id="IPR042099">
    <property type="entry name" value="ANL_N_sf"/>
</dbReference>
<evidence type="ECO:0000256" key="3">
    <source>
        <dbReference type="ARBA" id="ARBA00022832"/>
    </source>
</evidence>
<gene>
    <name evidence="7" type="ORF">C1752_03192</name>
</gene>
<dbReference type="GO" id="GO:0005886">
    <property type="term" value="C:plasma membrane"/>
    <property type="evidence" value="ECO:0007669"/>
    <property type="project" value="TreeGrafter"/>
</dbReference>
<dbReference type="PANTHER" id="PTHR22754:SF32">
    <property type="entry name" value="DISCO-INTERACTING PROTEIN 2"/>
    <property type="match status" value="1"/>
</dbReference>
<dbReference type="PANTHER" id="PTHR22754">
    <property type="entry name" value="DISCO-INTERACTING PROTEIN 2 DIP2 -RELATED"/>
    <property type="match status" value="1"/>
</dbReference>
<dbReference type="CDD" id="cd05931">
    <property type="entry name" value="FAAL"/>
    <property type="match status" value="1"/>
</dbReference>
<evidence type="ECO:0000256" key="4">
    <source>
        <dbReference type="ARBA" id="ARBA00023098"/>
    </source>
</evidence>
<dbReference type="AlphaFoldDB" id="A0A2W1JGJ2"/>
<dbReference type="GO" id="GO:0016874">
    <property type="term" value="F:ligase activity"/>
    <property type="evidence" value="ECO:0007669"/>
    <property type="project" value="UniProtKB-KW"/>
</dbReference>